<keyword evidence="4" id="KW-1185">Reference proteome</keyword>
<dbReference type="SUPFAM" id="SSF53448">
    <property type="entry name" value="Nucleotide-diphospho-sugar transferases"/>
    <property type="match status" value="1"/>
</dbReference>
<dbReference type="Pfam" id="PF05637">
    <property type="entry name" value="Glyco_transf_34"/>
    <property type="match status" value="1"/>
</dbReference>
<dbReference type="RefSeq" id="WP_061137343.1">
    <property type="nucleotide sequence ID" value="NZ_FCNX02000015.1"/>
</dbReference>
<protein>
    <submittedName>
        <fullName evidence="3">Galactosyl transferase GMA12/MNN10 domain protein</fullName>
    </submittedName>
</protein>
<dbReference type="PANTHER" id="PTHR31306">
    <property type="entry name" value="ALPHA-1,6-MANNOSYLTRANSFERASE MNN11-RELATED"/>
    <property type="match status" value="1"/>
</dbReference>
<dbReference type="OrthoDB" id="8829532at2"/>
<dbReference type="Gene3D" id="3.90.550.10">
    <property type="entry name" value="Spore Coat Polysaccharide Biosynthesis Protein SpsA, Chain A"/>
    <property type="match status" value="1"/>
</dbReference>
<comment type="caution">
    <text evidence="3">The sequence shown here is derived from an EMBL/GenBank/DDBJ whole genome shotgun (WGS) entry which is preliminary data.</text>
</comment>
<proteinExistence type="predicted"/>
<dbReference type="Proteomes" id="UP000054903">
    <property type="component" value="Unassembled WGS sequence"/>
</dbReference>
<evidence type="ECO:0000256" key="1">
    <source>
        <dbReference type="ARBA" id="ARBA00022676"/>
    </source>
</evidence>
<keyword evidence="2 3" id="KW-0808">Transferase</keyword>
<dbReference type="EMBL" id="FCNX02000015">
    <property type="protein sequence ID" value="SAK93279.1"/>
    <property type="molecule type" value="Genomic_DNA"/>
</dbReference>
<keyword evidence="1" id="KW-0328">Glycosyltransferase</keyword>
<accession>A0A158DFA8</accession>
<evidence type="ECO:0000313" key="4">
    <source>
        <dbReference type="Proteomes" id="UP000054903"/>
    </source>
</evidence>
<gene>
    <name evidence="3" type="ORF">AWB77_05284</name>
</gene>
<reference evidence="3" key="1">
    <citation type="submission" date="2016-01" db="EMBL/GenBank/DDBJ databases">
        <authorList>
            <person name="Peeters C."/>
        </authorList>
    </citation>
    <scope>NUCLEOTIDE SEQUENCE</scope>
    <source>
        <strain evidence="3">LMG 29320</strain>
    </source>
</reference>
<organism evidence="3 4">
    <name type="scientific">Caballeronia fortuita</name>
    <dbReference type="NCBI Taxonomy" id="1777138"/>
    <lineage>
        <taxon>Bacteria</taxon>
        <taxon>Pseudomonadati</taxon>
        <taxon>Pseudomonadota</taxon>
        <taxon>Betaproteobacteria</taxon>
        <taxon>Burkholderiales</taxon>
        <taxon>Burkholderiaceae</taxon>
        <taxon>Caballeronia</taxon>
    </lineage>
</organism>
<dbReference type="GO" id="GO:0006487">
    <property type="term" value="P:protein N-linked glycosylation"/>
    <property type="evidence" value="ECO:0007669"/>
    <property type="project" value="TreeGrafter"/>
</dbReference>
<dbReference type="InterPro" id="IPR029044">
    <property type="entry name" value="Nucleotide-diphossugar_trans"/>
</dbReference>
<evidence type="ECO:0000256" key="2">
    <source>
        <dbReference type="ARBA" id="ARBA00022679"/>
    </source>
</evidence>
<dbReference type="GO" id="GO:0016757">
    <property type="term" value="F:glycosyltransferase activity"/>
    <property type="evidence" value="ECO:0007669"/>
    <property type="project" value="UniProtKB-KW"/>
</dbReference>
<dbReference type="AlphaFoldDB" id="A0A158DFA8"/>
<sequence>MIVVSLLFDRAPGALANHRAYARALTYRHEALDLSDLSGSDDATRWAYKYEALSRCLNQAANNEIILLLSENAAILRTVDLPSLMAGRDWLVTCSESDQAQTDVLIFRNTESVRTRIAELVRRCRYGIEQPLQEGELLRDFPACPQQYCVGDVMVVVPAATNTQTVWANWNAFSLSFRDEKQHRRYRAAVFEHINECRARGLPYLSLVDTGVRETSGHSVYQPNRAIAVVTLYTPNVAQYGRIAEANFRRYCERHGYTLYVHREIPAQLNDGKATGNWHKAALLREYLPNHQWVFWLDADVLINDMNRRLEPLTHECDTVFARDVGTWDFNSGIMGFQRNQHNYDALARVIDECGKLEDKSKVYASRGDQHYFIRAFETMPEYDPTRFFGFIDLNTPWIYRRPDSFMVHYLGMWEDNRALVMDYDLRHAAME</sequence>
<dbReference type="STRING" id="1777138.AWB77_05284"/>
<name>A0A158DFA8_9BURK</name>
<dbReference type="GO" id="GO:0016020">
    <property type="term" value="C:membrane"/>
    <property type="evidence" value="ECO:0007669"/>
    <property type="project" value="InterPro"/>
</dbReference>
<dbReference type="PANTHER" id="PTHR31306:SF4">
    <property type="entry name" value="ALPHA-1,2-GALACTOSYLTRANSFERASE"/>
    <property type="match status" value="1"/>
</dbReference>
<dbReference type="InterPro" id="IPR008630">
    <property type="entry name" value="Glyco_trans_34"/>
</dbReference>
<evidence type="ECO:0000313" key="3">
    <source>
        <dbReference type="EMBL" id="SAK93279.1"/>
    </source>
</evidence>